<keyword evidence="5" id="KW-0677">Repeat</keyword>
<dbReference type="GO" id="GO:1990575">
    <property type="term" value="P:mitochondrial L-ornithine transmembrane transport"/>
    <property type="evidence" value="ECO:0007669"/>
    <property type="project" value="TreeGrafter"/>
</dbReference>
<evidence type="ECO:0000256" key="5">
    <source>
        <dbReference type="ARBA" id="ARBA00022737"/>
    </source>
</evidence>
<feature type="repeat" description="Solcar" evidence="9">
    <location>
        <begin position="5"/>
        <end position="90"/>
    </location>
</feature>
<evidence type="ECO:0000256" key="1">
    <source>
        <dbReference type="ARBA" id="ARBA00004225"/>
    </source>
</evidence>
<dbReference type="PANTHER" id="PTHR45624">
    <property type="entry name" value="MITOCHONDRIAL BASIC AMINO ACIDS TRANSPORTER-RELATED"/>
    <property type="match status" value="1"/>
</dbReference>
<name>A0A5J4YUY9_PORPP</name>
<accession>A0A5J4YUY9</accession>
<dbReference type="GO" id="GO:0000064">
    <property type="term" value="F:L-ornithine transmembrane transporter activity"/>
    <property type="evidence" value="ECO:0007669"/>
    <property type="project" value="TreeGrafter"/>
</dbReference>
<dbReference type="GO" id="GO:0031966">
    <property type="term" value="C:mitochondrial membrane"/>
    <property type="evidence" value="ECO:0007669"/>
    <property type="project" value="UniProtKB-SubCell"/>
</dbReference>
<comment type="caution">
    <text evidence="11">The sequence shown here is derived from an EMBL/GenBank/DDBJ whole genome shotgun (WGS) entry which is preliminary data.</text>
</comment>
<keyword evidence="4 9" id="KW-0812">Transmembrane</keyword>
<evidence type="ECO:0000313" key="12">
    <source>
        <dbReference type="Proteomes" id="UP000324585"/>
    </source>
</evidence>
<keyword evidence="3 10" id="KW-0813">Transport</keyword>
<comment type="subcellular location">
    <subcellularLocation>
        <location evidence="1">Mitochondrion membrane</location>
        <topology evidence="1">Multi-pass membrane protein</topology>
    </subcellularLocation>
</comment>
<dbReference type="Proteomes" id="UP000324585">
    <property type="component" value="Unassembled WGS sequence"/>
</dbReference>
<evidence type="ECO:0000256" key="3">
    <source>
        <dbReference type="ARBA" id="ARBA00022448"/>
    </source>
</evidence>
<dbReference type="PROSITE" id="PS50920">
    <property type="entry name" value="SOLCAR"/>
    <property type="match status" value="3"/>
</dbReference>
<dbReference type="EMBL" id="VRMN01000004">
    <property type="protein sequence ID" value="KAA8495075.1"/>
    <property type="molecule type" value="Genomic_DNA"/>
</dbReference>
<evidence type="ECO:0000313" key="11">
    <source>
        <dbReference type="EMBL" id="KAA8495075.1"/>
    </source>
</evidence>
<dbReference type="Pfam" id="PF00153">
    <property type="entry name" value="Mito_carr"/>
    <property type="match status" value="3"/>
</dbReference>
<evidence type="ECO:0000256" key="9">
    <source>
        <dbReference type="PROSITE-ProRule" id="PRU00282"/>
    </source>
</evidence>
<evidence type="ECO:0000256" key="10">
    <source>
        <dbReference type="RuleBase" id="RU000488"/>
    </source>
</evidence>
<comment type="similarity">
    <text evidence="2 10">Belongs to the mitochondrial carrier (TC 2.A.29) family.</text>
</comment>
<dbReference type="Gene3D" id="1.50.40.10">
    <property type="entry name" value="Mitochondrial carrier domain"/>
    <property type="match status" value="1"/>
</dbReference>
<dbReference type="OMA" id="VYRESGW"/>
<dbReference type="SUPFAM" id="SSF103506">
    <property type="entry name" value="Mitochondrial carrier"/>
    <property type="match status" value="1"/>
</dbReference>
<reference evidence="12" key="1">
    <citation type="journal article" date="2019" name="Nat. Commun.">
        <title>Expansion of phycobilisome linker gene families in mesophilic red algae.</title>
        <authorList>
            <person name="Lee J."/>
            <person name="Kim D."/>
            <person name="Bhattacharya D."/>
            <person name="Yoon H.S."/>
        </authorList>
    </citation>
    <scope>NUCLEOTIDE SEQUENCE [LARGE SCALE GENOMIC DNA]</scope>
    <source>
        <strain evidence="12">CCMP 1328</strain>
    </source>
</reference>
<keyword evidence="6" id="KW-1133">Transmembrane helix</keyword>
<proteinExistence type="inferred from homology"/>
<gene>
    <name evidence="11" type="ORF">FVE85_3316</name>
</gene>
<evidence type="ECO:0000256" key="2">
    <source>
        <dbReference type="ARBA" id="ARBA00006375"/>
    </source>
</evidence>
<dbReference type="PANTHER" id="PTHR45624:SF12">
    <property type="entry name" value="MITOCHONDRIAL ORNITHINE TRANSPORTER 1"/>
    <property type="match status" value="1"/>
</dbReference>
<organism evidence="11 12">
    <name type="scientific">Porphyridium purpureum</name>
    <name type="common">Red alga</name>
    <name type="synonym">Porphyridium cruentum</name>
    <dbReference type="NCBI Taxonomy" id="35688"/>
    <lineage>
        <taxon>Eukaryota</taxon>
        <taxon>Rhodophyta</taxon>
        <taxon>Bangiophyceae</taxon>
        <taxon>Porphyridiales</taxon>
        <taxon>Porphyridiaceae</taxon>
        <taxon>Porphyridium</taxon>
    </lineage>
</organism>
<protein>
    <submittedName>
        <fullName evidence="11">Mitochondrial carnitine/acylcarnitine carrier-like protein</fullName>
    </submittedName>
</protein>
<sequence>MVVESAVVRDLVAGTCAGAAQLVVGFPFDTVKVKLQNAPAGHYGSVMDAVRHTLAEHGSSGLFKGMGVPLATVAVFNAVLFSINGVMRKVVAAASGLHANQVDSFSVAQFAACGAGAGVGVSILATPTELIKCRLQAAAKGVYKGPIDVAKQLLASAGPAGLFRGYVPTVMREVPGCAIYFATYEGLKKAFAKQKDVSVAQLGTAEIMTSGSLAGLAFWCSVYPADVVKTLIQTDSDTHPRFRSTWHCLREIVAKDGVRALYRGAAPCFVRAAPSNAVCFVVYEGVARFLAG</sequence>
<feature type="repeat" description="Solcar" evidence="9">
    <location>
        <begin position="202"/>
        <end position="289"/>
    </location>
</feature>
<evidence type="ECO:0000256" key="7">
    <source>
        <dbReference type="ARBA" id="ARBA00023128"/>
    </source>
</evidence>
<evidence type="ECO:0000256" key="8">
    <source>
        <dbReference type="ARBA" id="ARBA00023136"/>
    </source>
</evidence>
<keyword evidence="12" id="KW-1185">Reference proteome</keyword>
<evidence type="ECO:0000256" key="6">
    <source>
        <dbReference type="ARBA" id="ARBA00022989"/>
    </source>
</evidence>
<evidence type="ECO:0000256" key="4">
    <source>
        <dbReference type="ARBA" id="ARBA00022692"/>
    </source>
</evidence>
<dbReference type="OrthoDB" id="14252at2759"/>
<dbReference type="InterPro" id="IPR050567">
    <property type="entry name" value="Mitochondrial_Carrier"/>
</dbReference>
<keyword evidence="7" id="KW-0496">Mitochondrion</keyword>
<keyword evidence="8 9" id="KW-0472">Membrane</keyword>
<dbReference type="AlphaFoldDB" id="A0A5J4YUY9"/>
<dbReference type="InterPro" id="IPR023395">
    <property type="entry name" value="MCP_dom_sf"/>
</dbReference>
<dbReference type="InterPro" id="IPR018108">
    <property type="entry name" value="MCP_transmembrane"/>
</dbReference>
<feature type="repeat" description="Solcar" evidence="9">
    <location>
        <begin position="103"/>
        <end position="190"/>
    </location>
</feature>